<dbReference type="Pfam" id="PF13966">
    <property type="entry name" value="zf-RVT"/>
    <property type="match status" value="1"/>
</dbReference>
<organism evidence="2">
    <name type="scientific">Saccharum officinarum</name>
    <name type="common">Sugarcane</name>
    <dbReference type="NCBI Taxonomy" id="4547"/>
    <lineage>
        <taxon>Eukaryota</taxon>
        <taxon>Viridiplantae</taxon>
        <taxon>Streptophyta</taxon>
        <taxon>Embryophyta</taxon>
        <taxon>Tracheophyta</taxon>
        <taxon>Spermatophyta</taxon>
        <taxon>Magnoliopsida</taxon>
        <taxon>Liliopsida</taxon>
        <taxon>Poales</taxon>
        <taxon>Poaceae</taxon>
        <taxon>PACMAD clade</taxon>
        <taxon>Panicoideae</taxon>
        <taxon>Andropogonodae</taxon>
        <taxon>Andropogoneae</taxon>
        <taxon>Saccharinae</taxon>
        <taxon>Saccharum</taxon>
        <taxon>Saccharum officinarum species complex</taxon>
    </lineage>
</organism>
<dbReference type="InterPro" id="IPR026960">
    <property type="entry name" value="RVT-Znf"/>
</dbReference>
<dbReference type="EMBL" id="MH182542">
    <property type="protein sequence ID" value="AWA44922.1"/>
    <property type="molecule type" value="Genomic_DNA"/>
</dbReference>
<feature type="domain" description="Reverse transcriptase zinc-binding" evidence="1">
    <location>
        <begin position="89"/>
        <end position="175"/>
    </location>
</feature>
<name>A0A678TQE5_SACOF</name>
<protein>
    <submittedName>
        <fullName evidence="2">UPI0001A89511 related cluster</fullName>
    </submittedName>
</protein>
<reference evidence="2" key="1">
    <citation type="submission" date="2018-04" db="EMBL/GenBank/DDBJ databases">
        <title>Comparative Analysis of Homologous Sequences of Saccharum officinarum and Saccharum spontaneum Reveals Independent Polyploidization Events.</title>
        <authorList>
            <person name="Sharma A."/>
            <person name="Song J."/>
            <person name="Lin Q."/>
            <person name="Singh R."/>
            <person name="Ramos N."/>
            <person name="Wang K."/>
            <person name="Zhang J."/>
            <person name="Ming R."/>
            <person name="Yu Q."/>
        </authorList>
    </citation>
    <scope>NUCLEOTIDE SEQUENCE</scope>
</reference>
<evidence type="ECO:0000313" key="2">
    <source>
        <dbReference type="EMBL" id="AWA44922.1"/>
    </source>
</evidence>
<evidence type="ECO:0000259" key="1">
    <source>
        <dbReference type="Pfam" id="PF13966"/>
    </source>
</evidence>
<dbReference type="AlphaFoldDB" id="A0A678TQE5"/>
<proteinExistence type="predicted"/>
<sequence>MYMMADLVSFGWISGITDFYIKISQSYSLLDANISVHNAYNMVPLHSLFHLPLSIEAYDQYQQLEHIVLNINFQQRPDHWSYMWGFSIFSSSKAYRRLIGHRTVHHAFHWLWKSKCQNKRKFFFWLVLQDRLSTRNLLYRRNMALQDYSCVHCVSTIEETLLHLFVECPFAQACWNTLHLLLPTQNDFFQVLVSLKAQIRLPFFMEIVITMCWSIWTVQNDLIFRNVLASVQRCRSIFKQEFALVMLRAQGKYQPQIDSWLQAYV</sequence>
<accession>A0A678TQE5</accession>
<gene>
    <name evidence="2" type="ORF">SO171L14_000005</name>
</gene>